<evidence type="ECO:0000313" key="2">
    <source>
        <dbReference type="Proteomes" id="UP000503011"/>
    </source>
</evidence>
<keyword evidence="2" id="KW-1185">Reference proteome</keyword>
<gene>
    <name evidence="1" type="ORF">Psuf_066690</name>
</gene>
<dbReference type="KEGG" id="psuu:Psuf_066690"/>
<reference evidence="1 2" key="1">
    <citation type="submission" date="2020-03" db="EMBL/GenBank/DDBJ databases">
        <title>Whole genome shotgun sequence of Phytohabitans suffuscus NBRC 105367.</title>
        <authorList>
            <person name="Komaki H."/>
            <person name="Tamura T."/>
        </authorList>
    </citation>
    <scope>NUCLEOTIDE SEQUENCE [LARGE SCALE GENOMIC DNA]</scope>
    <source>
        <strain evidence="1 2">NBRC 105367</strain>
    </source>
</reference>
<proteinExistence type="predicted"/>
<protein>
    <recommendedName>
        <fullName evidence="3">Phosphotransferase</fullName>
    </recommendedName>
</protein>
<dbReference type="Gene3D" id="3.40.50.300">
    <property type="entry name" value="P-loop containing nucleotide triphosphate hydrolases"/>
    <property type="match status" value="1"/>
</dbReference>
<dbReference type="Pfam" id="PF13671">
    <property type="entry name" value="AAA_33"/>
    <property type="match status" value="1"/>
</dbReference>
<dbReference type="Proteomes" id="UP000503011">
    <property type="component" value="Chromosome"/>
</dbReference>
<dbReference type="EMBL" id="AP022871">
    <property type="protein sequence ID" value="BCB89356.1"/>
    <property type="molecule type" value="Genomic_DNA"/>
</dbReference>
<dbReference type="InterPro" id="IPR027417">
    <property type="entry name" value="P-loop_NTPase"/>
</dbReference>
<name>A0A6F8YTI0_9ACTN</name>
<reference evidence="1 2" key="2">
    <citation type="submission" date="2020-03" db="EMBL/GenBank/DDBJ databases">
        <authorList>
            <person name="Ichikawa N."/>
            <person name="Kimura A."/>
            <person name="Kitahashi Y."/>
            <person name="Uohara A."/>
        </authorList>
    </citation>
    <scope>NUCLEOTIDE SEQUENCE [LARGE SCALE GENOMIC DNA]</scope>
    <source>
        <strain evidence="1 2">NBRC 105367</strain>
    </source>
</reference>
<dbReference type="AlphaFoldDB" id="A0A6F8YTI0"/>
<dbReference type="SUPFAM" id="SSF52540">
    <property type="entry name" value="P-loop containing nucleoside triphosphate hydrolases"/>
    <property type="match status" value="1"/>
</dbReference>
<organism evidence="1 2">
    <name type="scientific">Phytohabitans suffuscus</name>
    <dbReference type="NCBI Taxonomy" id="624315"/>
    <lineage>
        <taxon>Bacteria</taxon>
        <taxon>Bacillati</taxon>
        <taxon>Actinomycetota</taxon>
        <taxon>Actinomycetes</taxon>
        <taxon>Micromonosporales</taxon>
        <taxon>Micromonosporaceae</taxon>
    </lineage>
</organism>
<evidence type="ECO:0000313" key="1">
    <source>
        <dbReference type="EMBL" id="BCB89356.1"/>
    </source>
</evidence>
<accession>A0A6F8YTI0</accession>
<evidence type="ECO:0008006" key="3">
    <source>
        <dbReference type="Google" id="ProtNLM"/>
    </source>
</evidence>
<sequence length="250" mass="27669">MLELAGVDALPEPDREGVEVTQVGHRRGVHAVQAFVDPRLRCQPRMVLRSSVYSVDRRRCCEKDPVVTVDGLTGCVVVTGMPGAGKSTVSTLAARMLLRAARVKGDDVNEMILAGRVPFNAEPADEAARQDDLCNRNMCSLANNFIDFGFTVFIDTVVADRAELDSLLGLLAPRPARLVVLAPGIDVCRRRNATREQVSERWEFDGYERLEAQMRRDVAEFGWWFDTAALTPQDTAARLVTEAERLPVLT</sequence>